<organism evidence="2 3">
    <name type="scientific">Spartinivicinus marinus</name>
    <dbReference type="NCBI Taxonomy" id="2994442"/>
    <lineage>
        <taxon>Bacteria</taxon>
        <taxon>Pseudomonadati</taxon>
        <taxon>Pseudomonadota</taxon>
        <taxon>Gammaproteobacteria</taxon>
        <taxon>Oceanospirillales</taxon>
        <taxon>Zooshikellaceae</taxon>
        <taxon>Spartinivicinus</taxon>
    </lineage>
</organism>
<dbReference type="InterPro" id="IPR002716">
    <property type="entry name" value="PIN_dom"/>
</dbReference>
<feature type="non-terminal residue" evidence="2">
    <location>
        <position position="132"/>
    </location>
</feature>
<dbReference type="PANTHER" id="PTHR36173">
    <property type="entry name" value="RIBONUCLEASE VAPC16-RELATED"/>
    <property type="match status" value="1"/>
</dbReference>
<evidence type="ECO:0000259" key="1">
    <source>
        <dbReference type="Pfam" id="PF01850"/>
    </source>
</evidence>
<dbReference type="InterPro" id="IPR029060">
    <property type="entry name" value="PIN-like_dom_sf"/>
</dbReference>
<proteinExistence type="predicted"/>
<dbReference type="SUPFAM" id="SSF88723">
    <property type="entry name" value="PIN domain-like"/>
    <property type="match status" value="1"/>
</dbReference>
<dbReference type="RefSeq" id="WP_180571606.1">
    <property type="nucleotide sequence ID" value="NZ_JACCKB010000111.1"/>
</dbReference>
<evidence type="ECO:0000313" key="3">
    <source>
        <dbReference type="Proteomes" id="UP000569732"/>
    </source>
</evidence>
<protein>
    <submittedName>
        <fullName evidence="2">Type II toxin-antitoxin system VapC family toxin</fullName>
    </submittedName>
</protein>
<keyword evidence="3" id="KW-1185">Reference proteome</keyword>
<dbReference type="InterPro" id="IPR052919">
    <property type="entry name" value="TA_system_RNase"/>
</dbReference>
<name>A0A853IP24_9GAMM</name>
<sequence length="132" mass="14985">MIVLDTHILIWWVSEDAKLSKKAKTAINNHIKKDEEILISSISAWEISMLVQKERLSLSMDVDSWLALVNSIEHVKFVPIDNKVAIESTRLPGEFHKDPADRMIVALARTLSVPLVTADEKIINYKHVKTIS</sequence>
<gene>
    <name evidence="2" type="ORF">H0A36_26785</name>
</gene>
<dbReference type="CDD" id="cd09872">
    <property type="entry name" value="PIN_Sll0205-like"/>
    <property type="match status" value="1"/>
</dbReference>
<dbReference type="Gene3D" id="3.40.50.1010">
    <property type="entry name" value="5'-nuclease"/>
    <property type="match status" value="1"/>
</dbReference>
<accession>A0A853IP24</accession>
<dbReference type="Proteomes" id="UP000569732">
    <property type="component" value="Unassembled WGS sequence"/>
</dbReference>
<comment type="caution">
    <text evidence="2">The sequence shown here is derived from an EMBL/GenBank/DDBJ whole genome shotgun (WGS) entry which is preliminary data.</text>
</comment>
<dbReference type="AlphaFoldDB" id="A0A853IP24"/>
<feature type="domain" description="PIN" evidence="1">
    <location>
        <begin position="2"/>
        <end position="125"/>
    </location>
</feature>
<reference evidence="2 3" key="1">
    <citation type="submission" date="2020-07" db="EMBL/GenBank/DDBJ databases">
        <title>Endozoicomonas sp. nov., isolated from sediment.</title>
        <authorList>
            <person name="Gu T."/>
        </authorList>
    </citation>
    <scope>NUCLEOTIDE SEQUENCE [LARGE SCALE GENOMIC DNA]</scope>
    <source>
        <strain evidence="2 3">SM1973</strain>
    </source>
</reference>
<evidence type="ECO:0000313" key="2">
    <source>
        <dbReference type="EMBL" id="NYZ69626.1"/>
    </source>
</evidence>
<dbReference type="EMBL" id="JACCKB010000111">
    <property type="protein sequence ID" value="NYZ69626.1"/>
    <property type="molecule type" value="Genomic_DNA"/>
</dbReference>
<dbReference type="PANTHER" id="PTHR36173:SF1">
    <property type="entry name" value="RIBONUCLEASE VAPC22"/>
    <property type="match status" value="1"/>
</dbReference>
<dbReference type="Pfam" id="PF01850">
    <property type="entry name" value="PIN"/>
    <property type="match status" value="1"/>
</dbReference>
<dbReference type="InterPro" id="IPR041705">
    <property type="entry name" value="PIN_Sll0205"/>
</dbReference>